<keyword evidence="8" id="KW-0443">Lipid metabolism</keyword>
<dbReference type="PANTHER" id="PTHR43290:SF2">
    <property type="entry name" value="MEVALONATE KINASE"/>
    <property type="match status" value="1"/>
</dbReference>
<evidence type="ECO:0000256" key="7">
    <source>
        <dbReference type="ARBA" id="ARBA00022842"/>
    </source>
</evidence>
<dbReference type="Gene3D" id="3.30.230.10">
    <property type="match status" value="1"/>
</dbReference>
<evidence type="ECO:0000256" key="4">
    <source>
        <dbReference type="ARBA" id="ARBA00022741"/>
    </source>
</evidence>
<dbReference type="GO" id="GO:0016301">
    <property type="term" value="F:kinase activity"/>
    <property type="evidence" value="ECO:0007669"/>
    <property type="project" value="UniProtKB-KW"/>
</dbReference>
<dbReference type="SUPFAM" id="SSF54211">
    <property type="entry name" value="Ribosomal protein S5 domain 2-like"/>
    <property type="match status" value="1"/>
</dbReference>
<name>A0ABV7ET90_9GAMM</name>
<evidence type="ECO:0000256" key="6">
    <source>
        <dbReference type="ARBA" id="ARBA00022840"/>
    </source>
</evidence>
<keyword evidence="12" id="KW-1185">Reference proteome</keyword>
<dbReference type="Gene3D" id="3.30.70.890">
    <property type="entry name" value="GHMP kinase, C-terminal domain"/>
    <property type="match status" value="1"/>
</dbReference>
<dbReference type="InterPro" id="IPR020568">
    <property type="entry name" value="Ribosomal_Su5_D2-typ_SF"/>
</dbReference>
<dbReference type="RefSeq" id="WP_380691488.1">
    <property type="nucleotide sequence ID" value="NZ_JBHRSS010000009.1"/>
</dbReference>
<dbReference type="InterPro" id="IPR014721">
    <property type="entry name" value="Ribsml_uS5_D2-typ_fold_subgr"/>
</dbReference>
<dbReference type="PRINTS" id="PR00959">
    <property type="entry name" value="MEVGALKINASE"/>
</dbReference>
<gene>
    <name evidence="11" type="ORF">ACFOSU_18860</name>
</gene>
<dbReference type="InterPro" id="IPR006205">
    <property type="entry name" value="Mev_gal_kin"/>
</dbReference>
<keyword evidence="2" id="KW-0444">Lipid biosynthesis</keyword>
<comment type="caution">
    <text evidence="11">The sequence shown here is derived from an EMBL/GenBank/DDBJ whole genome shotgun (WGS) entry which is preliminary data.</text>
</comment>
<sequence>MPFPIHVSAPGKLFLIGEYAVLDGAPALLTAVDRRVQVTITRSPDERWHMSAVNLGLVDIALERDGALPAGTDAATATGLKVFDAVRQTLAAQFETPLPALSITIDSSDFARDGYKLGLGSSAAVAAALTQALAVAADLALSRAHTAALAISAHRRAQDGAGSGGDVAAAVYGGVIGYTRDQAPVPLTWPDSLAGMAVVTGTGASTSDMVARVNAYRERDPNGHAADIARLAWLADTAQHALTRTGRFLQLAKEYFEALIALDHHAHAGIVGPRHQILHALAARHNAVFKTSGAGGGDVGLAFARRGADEQTLRSALENAGAHVLPLTFGAPGVRIENALPVR</sequence>
<dbReference type="SUPFAM" id="SSF55060">
    <property type="entry name" value="GHMP Kinase, C-terminal domain"/>
    <property type="match status" value="1"/>
</dbReference>
<keyword evidence="3" id="KW-0808">Transferase</keyword>
<evidence type="ECO:0000256" key="1">
    <source>
        <dbReference type="ARBA" id="ARBA00022490"/>
    </source>
</evidence>
<comment type="pathway">
    <text evidence="9">Isoprenoid biosynthesis; isopentenyl diphosphate biosynthesis via mevalonate pathway; isopentenyl diphosphate from (R)-mevalonate: step 1/3.</text>
</comment>
<dbReference type="PANTHER" id="PTHR43290">
    <property type="entry name" value="MEVALONATE KINASE"/>
    <property type="match status" value="1"/>
</dbReference>
<proteinExistence type="predicted"/>
<dbReference type="Proteomes" id="UP001595462">
    <property type="component" value="Unassembled WGS sequence"/>
</dbReference>
<feature type="domain" description="GHMP kinase N-terminal" evidence="10">
    <location>
        <begin position="115"/>
        <end position="174"/>
    </location>
</feature>
<dbReference type="Pfam" id="PF00288">
    <property type="entry name" value="GHMP_kinases_N"/>
    <property type="match status" value="1"/>
</dbReference>
<keyword evidence="1" id="KW-0963">Cytoplasm</keyword>
<evidence type="ECO:0000256" key="9">
    <source>
        <dbReference type="ARBA" id="ARBA00029438"/>
    </source>
</evidence>
<evidence type="ECO:0000256" key="8">
    <source>
        <dbReference type="ARBA" id="ARBA00023098"/>
    </source>
</evidence>
<evidence type="ECO:0000313" key="11">
    <source>
        <dbReference type="EMBL" id="MFC3105934.1"/>
    </source>
</evidence>
<reference evidence="12" key="1">
    <citation type="journal article" date="2019" name="Int. J. Syst. Evol. Microbiol.">
        <title>The Global Catalogue of Microorganisms (GCM) 10K type strain sequencing project: providing services to taxonomists for standard genome sequencing and annotation.</title>
        <authorList>
            <consortium name="The Broad Institute Genomics Platform"/>
            <consortium name="The Broad Institute Genome Sequencing Center for Infectious Disease"/>
            <person name="Wu L."/>
            <person name="Ma J."/>
        </authorList>
    </citation>
    <scope>NUCLEOTIDE SEQUENCE [LARGE SCALE GENOMIC DNA]</scope>
    <source>
        <strain evidence="12">KCTC 52640</strain>
    </source>
</reference>
<protein>
    <submittedName>
        <fullName evidence="11">Mevalonate kinase</fullName>
    </submittedName>
</protein>
<keyword evidence="5 11" id="KW-0418">Kinase</keyword>
<dbReference type="InterPro" id="IPR006204">
    <property type="entry name" value="GHMP_kinase_N_dom"/>
</dbReference>
<evidence type="ECO:0000313" key="12">
    <source>
        <dbReference type="Proteomes" id="UP001595462"/>
    </source>
</evidence>
<dbReference type="InterPro" id="IPR036554">
    <property type="entry name" value="GHMP_kinase_C_sf"/>
</dbReference>
<keyword evidence="4" id="KW-0547">Nucleotide-binding</keyword>
<evidence type="ECO:0000259" key="10">
    <source>
        <dbReference type="Pfam" id="PF00288"/>
    </source>
</evidence>
<keyword evidence="6" id="KW-0067">ATP-binding</keyword>
<organism evidence="11 12">
    <name type="scientific">Salinisphaera aquimarina</name>
    <dbReference type="NCBI Taxonomy" id="2094031"/>
    <lineage>
        <taxon>Bacteria</taxon>
        <taxon>Pseudomonadati</taxon>
        <taxon>Pseudomonadota</taxon>
        <taxon>Gammaproteobacteria</taxon>
        <taxon>Salinisphaerales</taxon>
        <taxon>Salinisphaeraceae</taxon>
        <taxon>Salinisphaera</taxon>
    </lineage>
</organism>
<keyword evidence="7" id="KW-0460">Magnesium</keyword>
<dbReference type="EMBL" id="JBHRSS010000009">
    <property type="protein sequence ID" value="MFC3105934.1"/>
    <property type="molecule type" value="Genomic_DNA"/>
</dbReference>
<evidence type="ECO:0000256" key="2">
    <source>
        <dbReference type="ARBA" id="ARBA00022516"/>
    </source>
</evidence>
<accession>A0ABV7ET90</accession>
<evidence type="ECO:0000256" key="3">
    <source>
        <dbReference type="ARBA" id="ARBA00022679"/>
    </source>
</evidence>
<evidence type="ECO:0000256" key="5">
    <source>
        <dbReference type="ARBA" id="ARBA00022777"/>
    </source>
</evidence>